<keyword evidence="3" id="KW-1185">Reference proteome</keyword>
<name>A0ABP7I212_9PSEU</name>
<evidence type="ECO:0000313" key="2">
    <source>
        <dbReference type="EMBL" id="GAA3807071.1"/>
    </source>
</evidence>
<dbReference type="Proteomes" id="UP001501624">
    <property type="component" value="Unassembled WGS sequence"/>
</dbReference>
<feature type="compositionally biased region" description="Gly residues" evidence="1">
    <location>
        <begin position="44"/>
        <end position="53"/>
    </location>
</feature>
<sequence>MGSAYFRKTVGNGPRATAGSKVKPSARASVARVPTNSARRSFDSGGGIKPGGA</sequence>
<accession>A0ABP7I212</accession>
<comment type="caution">
    <text evidence="2">The sequence shown here is derived from an EMBL/GenBank/DDBJ whole genome shotgun (WGS) entry which is preliminary data.</text>
</comment>
<protein>
    <submittedName>
        <fullName evidence="2">Uncharacterized protein</fullName>
    </submittedName>
</protein>
<evidence type="ECO:0000256" key="1">
    <source>
        <dbReference type="SAM" id="MobiDB-lite"/>
    </source>
</evidence>
<feature type="region of interest" description="Disordered" evidence="1">
    <location>
        <begin position="1"/>
        <end position="53"/>
    </location>
</feature>
<reference evidence="3" key="1">
    <citation type="journal article" date="2019" name="Int. J. Syst. Evol. Microbiol.">
        <title>The Global Catalogue of Microorganisms (GCM) 10K type strain sequencing project: providing services to taxonomists for standard genome sequencing and annotation.</title>
        <authorList>
            <consortium name="The Broad Institute Genomics Platform"/>
            <consortium name="The Broad Institute Genome Sequencing Center for Infectious Disease"/>
            <person name="Wu L."/>
            <person name="Ma J."/>
        </authorList>
    </citation>
    <scope>NUCLEOTIDE SEQUENCE [LARGE SCALE GENOMIC DNA]</scope>
    <source>
        <strain evidence="3">JCM 17017</strain>
    </source>
</reference>
<gene>
    <name evidence="2" type="ORF">GCM10022380_25870</name>
</gene>
<organism evidence="2 3">
    <name type="scientific">Amycolatopsis tucumanensis</name>
    <dbReference type="NCBI Taxonomy" id="401106"/>
    <lineage>
        <taxon>Bacteria</taxon>
        <taxon>Bacillati</taxon>
        <taxon>Actinomycetota</taxon>
        <taxon>Actinomycetes</taxon>
        <taxon>Pseudonocardiales</taxon>
        <taxon>Pseudonocardiaceae</taxon>
        <taxon>Amycolatopsis</taxon>
    </lineage>
</organism>
<evidence type="ECO:0000313" key="3">
    <source>
        <dbReference type="Proteomes" id="UP001501624"/>
    </source>
</evidence>
<proteinExistence type="predicted"/>
<dbReference type="EMBL" id="BAABCM010000003">
    <property type="protein sequence ID" value="GAA3807071.1"/>
    <property type="molecule type" value="Genomic_DNA"/>
</dbReference>